<evidence type="ECO:0000256" key="1">
    <source>
        <dbReference type="ARBA" id="ARBA00004167"/>
    </source>
</evidence>
<keyword evidence="9" id="KW-1185">Reference proteome</keyword>
<dbReference type="InterPro" id="IPR036013">
    <property type="entry name" value="Band_7/SPFH_dom_sf"/>
</dbReference>
<protein>
    <recommendedName>
        <fullName evidence="6">Protein HflK</fullName>
    </recommendedName>
</protein>
<keyword evidence="4 6" id="KW-1133">Transmembrane helix</keyword>
<dbReference type="HOGENOM" id="CLU_039173_0_1_7"/>
<dbReference type="EMBL" id="FQ312005">
    <property type="protein sequence ID" value="CBW28015.1"/>
    <property type="molecule type" value="Genomic_DNA"/>
</dbReference>
<dbReference type="InterPro" id="IPR001107">
    <property type="entry name" value="Band_7"/>
</dbReference>
<dbReference type="Proteomes" id="UP000008963">
    <property type="component" value="Chromosome"/>
</dbReference>
<dbReference type="Gene3D" id="3.30.479.30">
    <property type="entry name" value="Band 7 domain"/>
    <property type="match status" value="1"/>
</dbReference>
<dbReference type="KEGG" id="bmx:BMS_3267"/>
<dbReference type="OrthoDB" id="9779595at2"/>
<evidence type="ECO:0000256" key="5">
    <source>
        <dbReference type="ARBA" id="ARBA00023136"/>
    </source>
</evidence>
<dbReference type="CDD" id="cd03404">
    <property type="entry name" value="SPFH_HflK"/>
    <property type="match status" value="1"/>
</dbReference>
<dbReference type="Pfam" id="PF01145">
    <property type="entry name" value="Band_7"/>
    <property type="match status" value="1"/>
</dbReference>
<dbReference type="RefSeq" id="WP_014245785.1">
    <property type="nucleotide sequence ID" value="NC_016620.1"/>
</dbReference>
<keyword evidence="3 6" id="KW-0812">Transmembrane</keyword>
<organism evidence="8 9">
    <name type="scientific">Halobacteriovorax marinus (strain ATCC BAA-682 / DSM 15412 / SJ)</name>
    <name type="common">Bacteriovorax marinus</name>
    <dbReference type="NCBI Taxonomy" id="862908"/>
    <lineage>
        <taxon>Bacteria</taxon>
        <taxon>Pseudomonadati</taxon>
        <taxon>Bdellovibrionota</taxon>
        <taxon>Bacteriovoracia</taxon>
        <taxon>Bacteriovoracales</taxon>
        <taxon>Halobacteriovoraceae</taxon>
        <taxon>Halobacteriovorax</taxon>
    </lineage>
</organism>
<comment type="subcellular location">
    <subcellularLocation>
        <location evidence="1">Membrane</location>
        <topology evidence="1">Single-pass membrane protein</topology>
    </subcellularLocation>
</comment>
<comment type="function">
    <text evidence="6">HflC and HflK could encode or regulate a protease.</text>
</comment>
<evidence type="ECO:0000313" key="9">
    <source>
        <dbReference type="Proteomes" id="UP000008963"/>
    </source>
</evidence>
<dbReference type="PATRIC" id="fig|862908.3.peg.3121"/>
<comment type="subunit">
    <text evidence="6">HflC and HflK may interact to form a multimeric complex.</text>
</comment>
<dbReference type="PANTHER" id="PTHR43327">
    <property type="entry name" value="STOMATIN-LIKE PROTEIN 2, MITOCHONDRIAL"/>
    <property type="match status" value="1"/>
</dbReference>
<feature type="transmembrane region" description="Helical" evidence="6">
    <location>
        <begin position="29"/>
        <end position="50"/>
    </location>
</feature>
<proteinExistence type="inferred from homology"/>
<dbReference type="GO" id="GO:0016020">
    <property type="term" value="C:membrane"/>
    <property type="evidence" value="ECO:0007669"/>
    <property type="project" value="UniProtKB-SubCell"/>
</dbReference>
<dbReference type="NCBIfam" id="TIGR01933">
    <property type="entry name" value="hflK"/>
    <property type="match status" value="1"/>
</dbReference>
<evidence type="ECO:0000256" key="4">
    <source>
        <dbReference type="ARBA" id="ARBA00022989"/>
    </source>
</evidence>
<dbReference type="eggNOG" id="COG0330">
    <property type="taxonomic scope" value="Bacteria"/>
</dbReference>
<dbReference type="SUPFAM" id="SSF117892">
    <property type="entry name" value="Band 7/SPFH domain"/>
    <property type="match status" value="1"/>
</dbReference>
<evidence type="ECO:0000256" key="2">
    <source>
        <dbReference type="ARBA" id="ARBA00006971"/>
    </source>
</evidence>
<accession>E1X0I9</accession>
<comment type="similarity">
    <text evidence="2 6">Belongs to the band 7/mec-2 family. HflK subfamily.</text>
</comment>
<gene>
    <name evidence="8" type="primary">hflK</name>
    <name evidence="8" type="ordered locus">BMS_3267</name>
</gene>
<evidence type="ECO:0000313" key="8">
    <source>
        <dbReference type="EMBL" id="CBW28015.1"/>
    </source>
</evidence>
<dbReference type="InterPro" id="IPR010201">
    <property type="entry name" value="HflK"/>
</dbReference>
<reference evidence="9" key="1">
    <citation type="journal article" date="2013" name="ISME J.">
        <title>A small predatory core genome in the divergent marine Bacteriovorax marinus SJ and the terrestrial Bdellovibrio bacteriovorus.</title>
        <authorList>
            <person name="Crossman L.C."/>
            <person name="Chen H."/>
            <person name="Cerdeno-Tarraga A.M."/>
            <person name="Brooks K."/>
            <person name="Quail M.A."/>
            <person name="Pineiro S.A."/>
            <person name="Hobley L."/>
            <person name="Sockett R.E."/>
            <person name="Bentley S.D."/>
            <person name="Parkhill J."/>
            <person name="Williams H.N."/>
            <person name="Stine O.C."/>
        </authorList>
    </citation>
    <scope>NUCLEOTIDE SEQUENCE [LARGE SCALE GENOMIC DNA]</scope>
    <source>
        <strain evidence="9">ATCC BAA-682 / DSM 15412 / SJ</strain>
    </source>
</reference>
<dbReference type="AlphaFoldDB" id="E1X0I9"/>
<evidence type="ECO:0000256" key="3">
    <source>
        <dbReference type="ARBA" id="ARBA00022692"/>
    </source>
</evidence>
<name>E1X0I9_HALMS</name>
<dbReference type="PANTHER" id="PTHR43327:SF2">
    <property type="entry name" value="MODULATOR OF FTSH PROTEASE HFLK"/>
    <property type="match status" value="1"/>
</dbReference>
<keyword evidence="5 6" id="KW-0472">Membrane</keyword>
<dbReference type="InterPro" id="IPR050710">
    <property type="entry name" value="Band7/mec-2_domain"/>
</dbReference>
<evidence type="ECO:0000259" key="7">
    <source>
        <dbReference type="SMART" id="SM00244"/>
    </source>
</evidence>
<feature type="domain" description="Band 7" evidence="7">
    <location>
        <begin position="45"/>
        <end position="227"/>
    </location>
</feature>
<evidence type="ECO:0000256" key="6">
    <source>
        <dbReference type="RuleBase" id="RU364113"/>
    </source>
</evidence>
<dbReference type="STRING" id="862908.BMS_3267"/>
<sequence>MSFNNGNNPNDFINDIDRMKNEFRNSAKFLGPIIVIGLLVIGAFTSFYTVEPDEEAVVIRFGKYLTTNPPGLHFKVPMGVDQVIKVKTKRVLQAEFGFRTQDTRTRRTTYSSNSYKTESLMLTGDLNVADVEWAVQFQISDPFKYLFQTSSPEVNIRDVSESIMRRVVGDRSVTDILTTGKVEIETRALVLMQEVLNKYDMGVRIVTVKLQDVNPPEVVKPSFNEVNEAKQEQEKSINQAEGEYNKIIPEARGKAQKLISEAEGYASAEVNRSLGDAEKFEAIFKEYKRAPQITRKRIYLETMSTIFKRFENITVVDPEVKGLLPVFNKSLNGGSK</sequence>
<dbReference type="SMART" id="SM00244">
    <property type="entry name" value="PHB"/>
    <property type="match status" value="1"/>
</dbReference>